<dbReference type="Pfam" id="PF19293">
    <property type="entry name" value="CdaA_N"/>
    <property type="match status" value="1"/>
</dbReference>
<feature type="transmembrane region" description="Helical" evidence="6">
    <location>
        <begin position="12"/>
        <end position="30"/>
    </location>
</feature>
<evidence type="ECO:0000256" key="6">
    <source>
        <dbReference type="SAM" id="Phobius"/>
    </source>
</evidence>
<dbReference type="PATRIC" id="fig|1167006.5.peg.2599"/>
<keyword evidence="2" id="KW-0808">Transferase</keyword>
<dbReference type="InterPro" id="IPR036888">
    <property type="entry name" value="DNA_integrity_DisA_N_sf"/>
</dbReference>
<evidence type="ECO:0000256" key="3">
    <source>
        <dbReference type="ARBA" id="ARBA00022695"/>
    </source>
</evidence>
<keyword evidence="6" id="KW-0812">Transmembrane</keyword>
<feature type="domain" description="DAC" evidence="7">
    <location>
        <begin position="84"/>
        <end position="239"/>
    </location>
</feature>
<sequence>MKIMQIYTDIFLNWQALLDIVLIAAGLFFLHRTFLRLGTWKILIGILAAFVLFILASVLNLEGIEWIFKNVSHVALLGVIVIFQPEIRKIFEKMVSIAVAKKNITSSDTDQIVADSLWALAAQKRGAIIVFPGKEQIQDKISGGNVLKALPSVSLIKSIFDPNSPGHDGAVIIADNLLSHFGVRLPMSKSSTLSEDYGTRHHAAMGMVEETDSLVLLVSEERGHVSSFMDGEMTRLNSPEEIIQVIEKHFTRIGVTPFAQAVSLSPRTVLQVMCSLLVAIIFWSTVILGQKQLVERTLTVPIEYTSPGEGLVLVGTKVYELVIHAAGPKSAMNDFALSAPNALINLSKMAEGTQRVPVTGDNIEYPSEITLLDISPAELELTLAGIVKKTVPITPQFIGQLPSGLKIKKIQVSPAEIQVFTPPSQQENKTLAVSTTPIYLSSISSDSKILCKIIAPPSFQPVEKRWPDVEVLITFE</sequence>
<evidence type="ECO:0000313" key="8">
    <source>
        <dbReference type="EMBL" id="AGF78933.1"/>
    </source>
</evidence>
<dbReference type="Gene3D" id="2.170.120.40">
    <property type="entry name" value="YbbR-like domain"/>
    <property type="match status" value="1"/>
</dbReference>
<dbReference type="OrthoDB" id="9807385at2"/>
<dbReference type="Pfam" id="PF07949">
    <property type="entry name" value="YbbR"/>
    <property type="match status" value="1"/>
</dbReference>
<dbReference type="Pfam" id="PF02457">
    <property type="entry name" value="DAC"/>
    <property type="match status" value="1"/>
</dbReference>
<evidence type="ECO:0000313" key="9">
    <source>
        <dbReference type="Proteomes" id="UP000011721"/>
    </source>
</evidence>
<dbReference type="STRING" id="1167006.UWK_02393"/>
<reference evidence="9" key="1">
    <citation type="journal article" date="2013" name="Stand. Genomic Sci.">
        <title>Complete genome sequence of Desulfocapsa sulfexigens, a marine deltaproteobacterium specialized in disproportionating inorganic sulfur compounds.</title>
        <authorList>
            <person name="Finster K.W."/>
            <person name="Kjeldsen K.U."/>
            <person name="Kube M."/>
            <person name="Reinhardt R."/>
            <person name="Mussmann M."/>
            <person name="Amann R."/>
            <person name="Schreiber L."/>
        </authorList>
    </citation>
    <scope>NUCLEOTIDE SEQUENCE [LARGE SCALE GENOMIC DNA]</scope>
    <source>
        <strain evidence="9">DSM 10523 / SB164P1</strain>
    </source>
</reference>
<evidence type="ECO:0000259" key="7">
    <source>
        <dbReference type="PROSITE" id="PS51794"/>
    </source>
</evidence>
<organism evidence="8 9">
    <name type="scientific">Desulfocapsa sulfexigens (strain DSM 10523 / SB164P1)</name>
    <dbReference type="NCBI Taxonomy" id="1167006"/>
    <lineage>
        <taxon>Bacteria</taxon>
        <taxon>Pseudomonadati</taxon>
        <taxon>Thermodesulfobacteriota</taxon>
        <taxon>Desulfobulbia</taxon>
        <taxon>Desulfobulbales</taxon>
        <taxon>Desulfocapsaceae</taxon>
        <taxon>Desulfocapsa</taxon>
    </lineage>
</organism>
<proteinExistence type="predicted"/>
<dbReference type="InterPro" id="IPR012505">
    <property type="entry name" value="YbbR"/>
</dbReference>
<dbReference type="RefSeq" id="WP_015404621.1">
    <property type="nucleotide sequence ID" value="NC_020304.1"/>
</dbReference>
<dbReference type="Gene3D" id="3.40.1700.10">
    <property type="entry name" value="DNA integrity scanning protein, DisA, N-terminal domain"/>
    <property type="match status" value="1"/>
</dbReference>
<dbReference type="PROSITE" id="PS51794">
    <property type="entry name" value="DAC"/>
    <property type="match status" value="1"/>
</dbReference>
<dbReference type="InterPro" id="IPR045585">
    <property type="entry name" value="CdaA_N"/>
</dbReference>
<dbReference type="EMBL" id="CP003985">
    <property type="protein sequence ID" value="AGF78933.1"/>
    <property type="molecule type" value="Genomic_DNA"/>
</dbReference>
<protein>
    <recommendedName>
        <fullName evidence="7">DAC domain-containing protein</fullName>
    </recommendedName>
</protein>
<keyword evidence="6" id="KW-0472">Membrane</keyword>
<dbReference type="PANTHER" id="PTHR34185">
    <property type="entry name" value="DIADENYLATE CYCLASE"/>
    <property type="match status" value="1"/>
</dbReference>
<dbReference type="eggNOG" id="COG1624">
    <property type="taxonomic scope" value="Bacteria"/>
</dbReference>
<dbReference type="GO" id="GO:0004016">
    <property type="term" value="F:adenylate cyclase activity"/>
    <property type="evidence" value="ECO:0007669"/>
    <property type="project" value="TreeGrafter"/>
</dbReference>
<dbReference type="PANTHER" id="PTHR34185:SF1">
    <property type="entry name" value="DIADENYLATE CYCLASE"/>
    <property type="match status" value="1"/>
</dbReference>
<keyword evidence="5" id="KW-0067">ATP-binding</keyword>
<evidence type="ECO:0000256" key="1">
    <source>
        <dbReference type="ARBA" id="ARBA00000877"/>
    </source>
</evidence>
<keyword evidence="3" id="KW-0548">Nucleotidyltransferase</keyword>
<dbReference type="GO" id="GO:0106408">
    <property type="term" value="F:diadenylate cyclase activity"/>
    <property type="evidence" value="ECO:0007669"/>
    <property type="project" value="UniProtKB-EC"/>
</dbReference>
<comment type="catalytic activity">
    <reaction evidence="1">
        <text>2 ATP = 3',3'-c-di-AMP + 2 diphosphate</text>
        <dbReference type="Rhea" id="RHEA:35655"/>
        <dbReference type="ChEBI" id="CHEBI:30616"/>
        <dbReference type="ChEBI" id="CHEBI:33019"/>
        <dbReference type="ChEBI" id="CHEBI:71500"/>
        <dbReference type="EC" id="2.7.7.85"/>
    </reaction>
</comment>
<dbReference type="HOGENOM" id="CLU_028956_0_0_7"/>
<dbReference type="AlphaFoldDB" id="M1P652"/>
<evidence type="ECO:0000256" key="4">
    <source>
        <dbReference type="ARBA" id="ARBA00022741"/>
    </source>
</evidence>
<keyword evidence="6" id="KW-1133">Transmembrane helix</keyword>
<dbReference type="GO" id="GO:0005524">
    <property type="term" value="F:ATP binding"/>
    <property type="evidence" value="ECO:0007669"/>
    <property type="project" value="UniProtKB-KW"/>
</dbReference>
<dbReference type="Gene3D" id="2.170.120.30">
    <property type="match status" value="1"/>
</dbReference>
<evidence type="ECO:0000256" key="2">
    <source>
        <dbReference type="ARBA" id="ARBA00022679"/>
    </source>
</evidence>
<accession>M1P652</accession>
<gene>
    <name evidence="8" type="ordered locus">UWK_02393</name>
</gene>
<dbReference type="InterPro" id="IPR050338">
    <property type="entry name" value="DisA"/>
</dbReference>
<keyword evidence="9" id="KW-1185">Reference proteome</keyword>
<keyword evidence="4" id="KW-0547">Nucleotide-binding</keyword>
<dbReference type="InterPro" id="IPR003390">
    <property type="entry name" value="DNA_integrity_scan_DisA_N"/>
</dbReference>
<name>M1P652_DESSD</name>
<dbReference type="SUPFAM" id="SSF143597">
    <property type="entry name" value="YojJ-like"/>
    <property type="match status" value="1"/>
</dbReference>
<dbReference type="eggNOG" id="COG4856">
    <property type="taxonomic scope" value="Bacteria"/>
</dbReference>
<dbReference type="KEGG" id="dsf:UWK_02393"/>
<dbReference type="Proteomes" id="UP000011721">
    <property type="component" value="Chromosome"/>
</dbReference>
<evidence type="ECO:0000256" key="5">
    <source>
        <dbReference type="ARBA" id="ARBA00022840"/>
    </source>
</evidence>
<feature type="transmembrane region" description="Helical" evidence="6">
    <location>
        <begin position="42"/>
        <end position="60"/>
    </location>
</feature>